<protein>
    <recommendedName>
        <fullName evidence="6">Transcription repressor</fullName>
    </recommendedName>
    <alternativeName>
        <fullName evidence="6">Ovate family protein</fullName>
    </alternativeName>
</protein>
<dbReference type="GO" id="GO:0005634">
    <property type="term" value="C:nucleus"/>
    <property type="evidence" value="ECO:0007669"/>
    <property type="project" value="UniProtKB-SubCell"/>
</dbReference>
<gene>
    <name evidence="8" type="ORF">SASPL_141439</name>
</gene>
<dbReference type="GO" id="GO:0045892">
    <property type="term" value="P:negative regulation of DNA-templated transcription"/>
    <property type="evidence" value="ECO:0007669"/>
    <property type="project" value="UniProtKB-UniRule"/>
</dbReference>
<comment type="subcellular location">
    <subcellularLocation>
        <location evidence="1 6">Nucleus</location>
    </subcellularLocation>
</comment>
<evidence type="ECO:0000256" key="5">
    <source>
        <dbReference type="ARBA" id="ARBA00023242"/>
    </source>
</evidence>
<reference evidence="8" key="2">
    <citation type="submission" date="2020-08" db="EMBL/GenBank/DDBJ databases">
        <title>Plant Genome Project.</title>
        <authorList>
            <person name="Zhang R.-G."/>
        </authorList>
    </citation>
    <scope>NUCLEOTIDE SEQUENCE</scope>
    <source>
        <strain evidence="8">Huo1</strain>
        <tissue evidence="8">Leaf</tissue>
    </source>
</reference>
<feature type="domain" description="OVATE" evidence="7">
    <location>
        <begin position="1"/>
        <end position="60"/>
    </location>
</feature>
<organism evidence="8">
    <name type="scientific">Salvia splendens</name>
    <name type="common">Scarlet sage</name>
    <dbReference type="NCBI Taxonomy" id="180675"/>
    <lineage>
        <taxon>Eukaryota</taxon>
        <taxon>Viridiplantae</taxon>
        <taxon>Streptophyta</taxon>
        <taxon>Embryophyta</taxon>
        <taxon>Tracheophyta</taxon>
        <taxon>Spermatophyta</taxon>
        <taxon>Magnoliopsida</taxon>
        <taxon>eudicotyledons</taxon>
        <taxon>Gunneridae</taxon>
        <taxon>Pentapetalae</taxon>
        <taxon>asterids</taxon>
        <taxon>lamiids</taxon>
        <taxon>Lamiales</taxon>
        <taxon>Lamiaceae</taxon>
        <taxon>Nepetoideae</taxon>
        <taxon>Mentheae</taxon>
        <taxon>Salviinae</taxon>
        <taxon>Salvia</taxon>
        <taxon>Salvia subgen. Calosphace</taxon>
        <taxon>core Calosphace</taxon>
    </lineage>
</organism>
<evidence type="ECO:0000256" key="3">
    <source>
        <dbReference type="ARBA" id="ARBA00023015"/>
    </source>
</evidence>
<dbReference type="PROSITE" id="PS51754">
    <property type="entry name" value="OVATE"/>
    <property type="match status" value="1"/>
</dbReference>
<evidence type="ECO:0000256" key="1">
    <source>
        <dbReference type="ARBA" id="ARBA00004123"/>
    </source>
</evidence>
<dbReference type="Pfam" id="PF04844">
    <property type="entry name" value="Ovate"/>
    <property type="match status" value="1"/>
</dbReference>
<dbReference type="Proteomes" id="UP000298416">
    <property type="component" value="Unassembled WGS sequence"/>
</dbReference>
<keyword evidence="3 6" id="KW-0805">Transcription regulation</keyword>
<reference evidence="8" key="1">
    <citation type="submission" date="2018-01" db="EMBL/GenBank/DDBJ databases">
        <authorList>
            <person name="Mao J.F."/>
        </authorList>
    </citation>
    <scope>NUCLEOTIDE SEQUENCE</scope>
    <source>
        <strain evidence="8">Huo1</strain>
        <tissue evidence="8">Leaf</tissue>
    </source>
</reference>
<accession>A0A8X8WRN2</accession>
<dbReference type="InterPro" id="IPR038933">
    <property type="entry name" value="Ovate"/>
</dbReference>
<dbReference type="PANTHER" id="PTHR33057">
    <property type="entry name" value="TRANSCRIPTION REPRESSOR OFP7-RELATED"/>
    <property type="match status" value="1"/>
</dbReference>
<evidence type="ECO:0000313" key="9">
    <source>
        <dbReference type="Proteomes" id="UP000298416"/>
    </source>
</evidence>
<keyword evidence="4 6" id="KW-0804">Transcription</keyword>
<evidence type="ECO:0000259" key="7">
    <source>
        <dbReference type="PROSITE" id="PS51754"/>
    </source>
</evidence>
<evidence type="ECO:0000313" key="8">
    <source>
        <dbReference type="EMBL" id="KAG6399953.1"/>
    </source>
</evidence>
<evidence type="ECO:0000256" key="4">
    <source>
        <dbReference type="ARBA" id="ARBA00023163"/>
    </source>
</evidence>
<evidence type="ECO:0000256" key="6">
    <source>
        <dbReference type="RuleBase" id="RU367028"/>
    </source>
</evidence>
<comment type="caution">
    <text evidence="8">The sequence shown here is derived from an EMBL/GenBank/DDBJ whole genome shotgun (WGS) entry which is preliminary data.</text>
</comment>
<name>A0A8X8WRN2_SALSN</name>
<dbReference type="InterPro" id="IPR006458">
    <property type="entry name" value="Ovate_C"/>
</dbReference>
<dbReference type="EMBL" id="PNBA02000015">
    <property type="protein sequence ID" value="KAG6399953.1"/>
    <property type="molecule type" value="Genomic_DNA"/>
</dbReference>
<dbReference type="NCBIfam" id="TIGR01568">
    <property type="entry name" value="A_thal_3678"/>
    <property type="match status" value="1"/>
</dbReference>
<keyword evidence="9" id="KW-1185">Reference proteome</keyword>
<dbReference type="AlphaFoldDB" id="A0A8X8WRN2"/>
<keyword evidence="2 6" id="KW-0678">Repressor</keyword>
<sequence>MDSMNPFVDFRASMAEMVEACGCGVRDWEFLEELLGWYLSVNDDSNHDYIVGAFEDLLIDEDTSSSSLSSSSLADAAANYSFTSPLSFTSYSTEEYINIIVH</sequence>
<dbReference type="PANTHER" id="PTHR33057:SF98">
    <property type="entry name" value="TRANSCRIPTION REPRESSOR OFP18"/>
    <property type="match status" value="1"/>
</dbReference>
<comment type="function">
    <text evidence="6">Transcriptional repressor that regulates multiple aspects of plant growth and development.</text>
</comment>
<proteinExistence type="predicted"/>
<evidence type="ECO:0000256" key="2">
    <source>
        <dbReference type="ARBA" id="ARBA00022491"/>
    </source>
</evidence>
<keyword evidence="5 6" id="KW-0539">Nucleus</keyword>